<proteinExistence type="predicted"/>
<organism evidence="1 2">
    <name type="scientific">Rhodovulum sulfidophilum</name>
    <name type="common">Rhodobacter sulfidophilus</name>
    <dbReference type="NCBI Taxonomy" id="35806"/>
    <lineage>
        <taxon>Bacteria</taxon>
        <taxon>Pseudomonadati</taxon>
        <taxon>Pseudomonadota</taxon>
        <taxon>Alphaproteobacteria</taxon>
        <taxon>Rhodobacterales</taxon>
        <taxon>Paracoccaceae</taxon>
        <taxon>Rhodovulum</taxon>
    </lineage>
</organism>
<comment type="caution">
    <text evidence="1">The sequence shown here is derived from an EMBL/GenBank/DDBJ whole genome shotgun (WGS) entry which is preliminary data.</text>
</comment>
<evidence type="ECO:0000313" key="2">
    <source>
        <dbReference type="Proteomes" id="UP000249185"/>
    </source>
</evidence>
<gene>
    <name evidence="1" type="ORF">DI556_09780</name>
</gene>
<accession>A0A2W5N8G7</accession>
<dbReference type="Proteomes" id="UP000249185">
    <property type="component" value="Unassembled WGS sequence"/>
</dbReference>
<reference evidence="1 2" key="1">
    <citation type="submission" date="2017-08" db="EMBL/GenBank/DDBJ databases">
        <title>Infants hospitalized years apart are colonized by the same room-sourced microbial strains.</title>
        <authorList>
            <person name="Brooks B."/>
            <person name="Olm M.R."/>
            <person name="Firek B.A."/>
            <person name="Baker R."/>
            <person name="Thomas B.C."/>
            <person name="Morowitz M.J."/>
            <person name="Banfield J.F."/>
        </authorList>
    </citation>
    <scope>NUCLEOTIDE SEQUENCE [LARGE SCALE GENOMIC DNA]</scope>
    <source>
        <strain evidence="1">S2_005_002_R2_34</strain>
    </source>
</reference>
<sequence>MYQSGKRVFVKDKGLSKALANTRALGRIRISVGVQADAGAGEDGTLISEYAAANEFGTRRIPSRPFMRTAFDSNVGDLNSTIGKLTLLVQAGKLDADRAAGLLGEKHQGQIQQQILSNMPPPNSPATIEAKGSSRTLIDNGNLLQSIRWKIEKRTRIVGRVASLFGRR</sequence>
<protein>
    <submittedName>
        <fullName evidence="1">Uncharacterized protein</fullName>
    </submittedName>
</protein>
<dbReference type="EMBL" id="QFPW01000006">
    <property type="protein sequence ID" value="PZQ49751.1"/>
    <property type="molecule type" value="Genomic_DNA"/>
</dbReference>
<evidence type="ECO:0000313" key="1">
    <source>
        <dbReference type="EMBL" id="PZQ49751.1"/>
    </source>
</evidence>
<dbReference type="AlphaFoldDB" id="A0A2W5N8G7"/>
<name>A0A2W5N8G7_RHOSU</name>